<dbReference type="EMBL" id="RSCL01000030">
    <property type="protein sequence ID" value="RUS98038.1"/>
    <property type="molecule type" value="Genomic_DNA"/>
</dbReference>
<gene>
    <name evidence="1" type="ORF">DSM106972_082570</name>
</gene>
<evidence type="ECO:0000313" key="2">
    <source>
        <dbReference type="Proteomes" id="UP000271624"/>
    </source>
</evidence>
<organism evidence="1 2">
    <name type="scientific">Dulcicalothrix desertica PCC 7102</name>
    <dbReference type="NCBI Taxonomy" id="232991"/>
    <lineage>
        <taxon>Bacteria</taxon>
        <taxon>Bacillati</taxon>
        <taxon>Cyanobacteriota</taxon>
        <taxon>Cyanophyceae</taxon>
        <taxon>Nostocales</taxon>
        <taxon>Calotrichaceae</taxon>
        <taxon>Dulcicalothrix</taxon>
    </lineage>
</organism>
<sequence length="72" mass="8298">MSQYKFHNEYTLAEVADELGKKALKLGLISSFVVRYFSDSRQYYIPNETDSEPLTPEQAYMQLKAMVEKAGQ</sequence>
<accession>A0A433UW39</accession>
<comment type="caution">
    <text evidence="1">The sequence shown here is derived from an EMBL/GenBank/DDBJ whole genome shotgun (WGS) entry which is preliminary data.</text>
</comment>
<evidence type="ECO:0000313" key="1">
    <source>
        <dbReference type="EMBL" id="RUS98038.1"/>
    </source>
</evidence>
<dbReference type="Proteomes" id="UP000271624">
    <property type="component" value="Unassembled WGS sequence"/>
</dbReference>
<reference evidence="1" key="2">
    <citation type="journal article" date="2019" name="Genome Biol. Evol.">
        <title>Day and night: Metabolic profiles and evolutionary relationships of six axenic non-marine cyanobacteria.</title>
        <authorList>
            <person name="Will S.E."/>
            <person name="Henke P."/>
            <person name="Boedeker C."/>
            <person name="Huang S."/>
            <person name="Brinkmann H."/>
            <person name="Rohde M."/>
            <person name="Jarek M."/>
            <person name="Friedl T."/>
            <person name="Seufert S."/>
            <person name="Schumacher M."/>
            <person name="Overmann J."/>
            <person name="Neumann-Schaal M."/>
            <person name="Petersen J."/>
        </authorList>
    </citation>
    <scope>NUCLEOTIDE SEQUENCE [LARGE SCALE GENOMIC DNA]</scope>
    <source>
        <strain evidence="1">PCC 7102</strain>
    </source>
</reference>
<dbReference type="AlphaFoldDB" id="A0A433UW39"/>
<name>A0A433UW39_9CYAN</name>
<dbReference type="RefSeq" id="WP_127086289.1">
    <property type="nucleotide sequence ID" value="NZ_RSCL01000030.1"/>
</dbReference>
<proteinExistence type="predicted"/>
<keyword evidence="2" id="KW-1185">Reference proteome</keyword>
<reference evidence="1" key="1">
    <citation type="submission" date="2018-12" db="EMBL/GenBank/DDBJ databases">
        <authorList>
            <person name="Will S."/>
            <person name="Neumann-Schaal M."/>
            <person name="Henke P."/>
        </authorList>
    </citation>
    <scope>NUCLEOTIDE SEQUENCE</scope>
    <source>
        <strain evidence="1">PCC 7102</strain>
    </source>
</reference>
<protein>
    <submittedName>
        <fullName evidence="1">Uncharacterized protein</fullName>
    </submittedName>
</protein>
<dbReference type="OrthoDB" id="573660at2"/>